<dbReference type="Proteomes" id="UP001431902">
    <property type="component" value="Unassembled WGS sequence"/>
</dbReference>
<dbReference type="EMBL" id="JASGBH010000005">
    <property type="protein sequence ID" value="MDI9233790.1"/>
    <property type="molecule type" value="Genomic_DNA"/>
</dbReference>
<comment type="caution">
    <text evidence="1">The sequence shown here is derived from an EMBL/GenBank/DDBJ whole genome shotgun (WGS) entry which is preliminary data.</text>
</comment>
<name>A0ABT6X6Q0_9BURK</name>
<gene>
    <name evidence="1" type="ORF">QLQ16_08070</name>
</gene>
<keyword evidence="2" id="KW-1185">Reference proteome</keyword>
<accession>A0ABT6X6Q0</accession>
<protein>
    <submittedName>
        <fullName evidence="1">Uncharacterized protein</fullName>
    </submittedName>
</protein>
<organism evidence="1 2">
    <name type="scientific">Limnohabitans lacus</name>
    <dbReference type="NCBI Taxonomy" id="3045173"/>
    <lineage>
        <taxon>Bacteria</taxon>
        <taxon>Pseudomonadati</taxon>
        <taxon>Pseudomonadota</taxon>
        <taxon>Betaproteobacteria</taxon>
        <taxon>Burkholderiales</taxon>
        <taxon>Comamonadaceae</taxon>
        <taxon>Limnohabitans</taxon>
    </lineage>
</organism>
<sequence>MRQLQRQALTLLGACLGAALLMWAFSEVWDAHDEAGQKLAAVQAQWSAQGAVVTVPEALDPLAQGAGLLWRRLPGRWPPDSAASLRQFLIGQRLQVVALRVLPDVVAGPLKGQSLAVRMMGAYANWTRAWQILSTSGPVMSIERMSVLSLAQPSGEQIEVVLNLWSMPGSTGDVSWPSDNPLAPVAASGADIFALATGVDWPPVAAEAKAKEPIVQTDDPLTWPMERIRWLGSWQQGADPQAVLSAGGAWIAVRVGQRVSLEGHKVAAIVPDGLVLRTPQGQRVELKGGSR</sequence>
<proteinExistence type="predicted"/>
<evidence type="ECO:0000313" key="2">
    <source>
        <dbReference type="Proteomes" id="UP001431902"/>
    </source>
</evidence>
<reference evidence="1" key="1">
    <citation type="submission" date="2023-05" db="EMBL/GenBank/DDBJ databases">
        <title>Limnohabitans sp. strain HM2-2 Genome sequencing and assembly.</title>
        <authorList>
            <person name="Jung Y."/>
        </authorList>
    </citation>
    <scope>NUCLEOTIDE SEQUENCE</scope>
    <source>
        <strain evidence="1">HM2-2</strain>
    </source>
</reference>
<evidence type="ECO:0000313" key="1">
    <source>
        <dbReference type="EMBL" id="MDI9233790.1"/>
    </source>
</evidence>